<feature type="compositionally biased region" description="Low complexity" evidence="1">
    <location>
        <begin position="208"/>
        <end position="224"/>
    </location>
</feature>
<proteinExistence type="predicted"/>
<evidence type="ECO:0000256" key="1">
    <source>
        <dbReference type="SAM" id="MobiDB-lite"/>
    </source>
</evidence>
<evidence type="ECO:0000313" key="2">
    <source>
        <dbReference type="EMBL" id="KAF7381779.1"/>
    </source>
</evidence>
<feature type="compositionally biased region" description="Basic and acidic residues" evidence="1">
    <location>
        <begin position="26"/>
        <end position="38"/>
    </location>
</feature>
<evidence type="ECO:0000313" key="3">
    <source>
        <dbReference type="Proteomes" id="UP000617340"/>
    </source>
</evidence>
<dbReference type="AlphaFoldDB" id="A0A834J7D5"/>
<accession>A0A834J7D5</accession>
<feature type="compositionally biased region" description="Polar residues" evidence="1">
    <location>
        <begin position="75"/>
        <end position="86"/>
    </location>
</feature>
<reference evidence="2" key="1">
    <citation type="journal article" date="2020" name="G3 (Bethesda)">
        <title>High-Quality Assemblies for Three Invasive Social Wasps from the &lt;i&gt;Vespula&lt;/i&gt; Genus.</title>
        <authorList>
            <person name="Harrop T.W.R."/>
            <person name="Guhlin J."/>
            <person name="McLaughlin G.M."/>
            <person name="Permina E."/>
            <person name="Stockwell P."/>
            <person name="Gilligan J."/>
            <person name="Le Lec M.F."/>
            <person name="Gruber M.A.M."/>
            <person name="Quinn O."/>
            <person name="Lovegrove M."/>
            <person name="Duncan E.J."/>
            <person name="Remnant E.J."/>
            <person name="Van Eeckhoven J."/>
            <person name="Graham B."/>
            <person name="Knapp R.A."/>
            <person name="Langford K.W."/>
            <person name="Kronenberg Z."/>
            <person name="Press M.O."/>
            <person name="Eacker S.M."/>
            <person name="Wilson-Rankin E.E."/>
            <person name="Purcell J."/>
            <person name="Lester P.J."/>
            <person name="Dearden P.K."/>
        </authorList>
    </citation>
    <scope>NUCLEOTIDE SEQUENCE</scope>
    <source>
        <strain evidence="2">Linc-1</strain>
    </source>
</reference>
<gene>
    <name evidence="2" type="ORF">HZH68_015652</name>
</gene>
<dbReference type="Proteomes" id="UP000617340">
    <property type="component" value="Unassembled WGS sequence"/>
</dbReference>
<feature type="compositionally biased region" description="Pro residues" evidence="1">
    <location>
        <begin position="40"/>
        <end position="57"/>
    </location>
</feature>
<keyword evidence="3" id="KW-1185">Reference proteome</keyword>
<protein>
    <submittedName>
        <fullName evidence="2">Uncharacterized protein</fullName>
    </submittedName>
</protein>
<comment type="caution">
    <text evidence="2">The sequence shown here is derived from an EMBL/GenBank/DDBJ whole genome shotgun (WGS) entry which is preliminary data.</text>
</comment>
<feature type="compositionally biased region" description="Low complexity" evidence="1">
    <location>
        <begin position="58"/>
        <end position="70"/>
    </location>
</feature>
<organism evidence="2 3">
    <name type="scientific">Vespula germanica</name>
    <name type="common">German yellow jacket</name>
    <name type="synonym">Paravespula germanica</name>
    <dbReference type="NCBI Taxonomy" id="30212"/>
    <lineage>
        <taxon>Eukaryota</taxon>
        <taxon>Metazoa</taxon>
        <taxon>Ecdysozoa</taxon>
        <taxon>Arthropoda</taxon>
        <taxon>Hexapoda</taxon>
        <taxon>Insecta</taxon>
        <taxon>Pterygota</taxon>
        <taxon>Neoptera</taxon>
        <taxon>Endopterygota</taxon>
        <taxon>Hymenoptera</taxon>
        <taxon>Apocrita</taxon>
        <taxon>Aculeata</taxon>
        <taxon>Vespoidea</taxon>
        <taxon>Vespidae</taxon>
        <taxon>Vespinae</taxon>
        <taxon>Vespula</taxon>
    </lineage>
</organism>
<name>A0A834J7D5_VESGE</name>
<sequence length="468" mass="52306">MYITEDDSGEDGGCRLISVRQCVDVDGTRENSWPEKRRAPPPPSPPSPPLTLSPSSPPSLSTPASVSPLVAPSDSVPSESSLTSNDAQEKEKIKERGYYSEERIITGTSALSDNSNESSRSMKKFDLRLNSSRINNNESKDQQRTINISEDLSSRRIKVSRSLDLLDEGNSNNNNNSNNRNVGFTCEGKRTTILNLCYRDTLTRATKNNVTKSSSSSSTTTSSVPKIVPNIEQRRLLRRTLSAPGSESTNEDSSSDNISNSNLKIIDEIVLQSATRYRTRNETFSTTNTTRTRASSFVIERRKHRKCSRLYSSRSTEDLSTRIRRRNEYTEFNTTTEADGMRNCSNAVAGVDEDEGCVLVGVRSLLEDGTGPTDTPLRSTNTLINSRQDDRCTRRDRERARILRRRRINGRSASVPRLNKSEHVENELWNPTNMGFKNMIFVSGVMTIQKFLVEGLENIIMSSPIGKL</sequence>
<feature type="region of interest" description="Disordered" evidence="1">
    <location>
        <begin position="25"/>
        <end position="95"/>
    </location>
</feature>
<feature type="region of interest" description="Disordered" evidence="1">
    <location>
        <begin position="208"/>
        <end position="236"/>
    </location>
</feature>
<dbReference type="EMBL" id="JACSDZ010000021">
    <property type="protein sequence ID" value="KAF7381779.1"/>
    <property type="molecule type" value="Genomic_DNA"/>
</dbReference>